<protein>
    <submittedName>
        <fullName evidence="1">Uncharacterized protein LOC100185126</fullName>
    </submittedName>
</protein>
<proteinExistence type="evidence at transcript level"/>
<accession>A0A6F9DHH2</accession>
<sequence length="219" mass="26101">MNTINKVLVKKNVVSVYTRFLSTFINGCSISIPKIVPHTIPPKNPILTNNLVKEAKTIPFLPHTAKEKMCPSILDRFIFEYEVPRTDNNSAFENEKTVIGDCPVSNSNNGIKANKQDLFWRQRRMRRHRLLRWRQQHKKLYVQQITAKLRNRKKKHAQELKLEWKKLGLKKEPPKLTEEEKSKLVNNWFEQNLWKETLTEAELREFMRVRIVRNRTDKK</sequence>
<name>A0A6F9DHH2_9ASCI</name>
<dbReference type="EMBL" id="LR787052">
    <property type="protein sequence ID" value="CAB3262914.1"/>
    <property type="molecule type" value="mRNA"/>
</dbReference>
<evidence type="ECO:0000313" key="1">
    <source>
        <dbReference type="EMBL" id="CAB3262914.1"/>
    </source>
</evidence>
<dbReference type="AlphaFoldDB" id="A0A6F9DHH2"/>
<gene>
    <name evidence="1" type="primary">LOC100185126</name>
</gene>
<organism evidence="1">
    <name type="scientific">Phallusia mammillata</name>
    <dbReference type="NCBI Taxonomy" id="59560"/>
    <lineage>
        <taxon>Eukaryota</taxon>
        <taxon>Metazoa</taxon>
        <taxon>Chordata</taxon>
        <taxon>Tunicata</taxon>
        <taxon>Ascidiacea</taxon>
        <taxon>Phlebobranchia</taxon>
        <taxon>Ascidiidae</taxon>
        <taxon>Phallusia</taxon>
    </lineage>
</organism>
<reference evidence="1" key="1">
    <citation type="submission" date="2020-04" db="EMBL/GenBank/DDBJ databases">
        <authorList>
            <person name="Neveu A P."/>
        </authorList>
    </citation>
    <scope>NUCLEOTIDE SEQUENCE</scope>
    <source>
        <tissue evidence="1">Whole embryo</tissue>
    </source>
</reference>